<dbReference type="InterPro" id="IPR041492">
    <property type="entry name" value="HAD_2"/>
</dbReference>
<dbReference type="InterPro" id="IPR036412">
    <property type="entry name" value="HAD-like_sf"/>
</dbReference>
<keyword evidence="1" id="KW-0479">Metal-binding</keyword>
<protein>
    <submittedName>
        <fullName evidence="4">HAD family hydrolase</fullName>
        <ecNumber evidence="4">3.1.3.-</ecNumber>
    </submittedName>
</protein>
<dbReference type="InterPro" id="IPR051400">
    <property type="entry name" value="HAD-like_hydrolase"/>
</dbReference>
<dbReference type="GeneID" id="301139491"/>
<dbReference type="SFLD" id="SFLDG01129">
    <property type="entry name" value="C1.5:_HAD__Beta-PGM__Phosphata"/>
    <property type="match status" value="1"/>
</dbReference>
<dbReference type="RefSeq" id="WP_235842940.1">
    <property type="nucleotide sequence ID" value="NZ_JARTFQ010000007.1"/>
</dbReference>
<evidence type="ECO:0000313" key="5">
    <source>
        <dbReference type="Proteomes" id="UP001342826"/>
    </source>
</evidence>
<dbReference type="PANTHER" id="PTHR46470:SF2">
    <property type="entry name" value="GLYCERALDEHYDE 3-PHOSPHATE PHOSPHATASE"/>
    <property type="match status" value="1"/>
</dbReference>
<evidence type="ECO:0000256" key="3">
    <source>
        <dbReference type="ARBA" id="ARBA00022842"/>
    </source>
</evidence>
<keyword evidence="2 4" id="KW-0378">Hydrolase</keyword>
<dbReference type="Proteomes" id="UP001342826">
    <property type="component" value="Unassembled WGS sequence"/>
</dbReference>
<name>A0ABU6NW09_9BACI</name>
<keyword evidence="5" id="KW-1185">Reference proteome</keyword>
<dbReference type="SUPFAM" id="SSF56784">
    <property type="entry name" value="HAD-like"/>
    <property type="match status" value="1"/>
</dbReference>
<dbReference type="EC" id="3.1.3.-" evidence="4"/>
<dbReference type="PANTHER" id="PTHR46470">
    <property type="entry name" value="N-ACYLNEURAMINATE-9-PHOSPHATASE"/>
    <property type="match status" value="1"/>
</dbReference>
<dbReference type="Pfam" id="PF13419">
    <property type="entry name" value="HAD_2"/>
    <property type="match status" value="1"/>
</dbReference>
<evidence type="ECO:0000256" key="1">
    <source>
        <dbReference type="ARBA" id="ARBA00022723"/>
    </source>
</evidence>
<dbReference type="SFLD" id="SFLDS00003">
    <property type="entry name" value="Haloacid_Dehalogenase"/>
    <property type="match status" value="1"/>
</dbReference>
<evidence type="ECO:0000313" key="4">
    <source>
        <dbReference type="EMBL" id="MED4400908.1"/>
    </source>
</evidence>
<dbReference type="EMBL" id="JARTFS010000005">
    <property type="protein sequence ID" value="MED4400908.1"/>
    <property type="molecule type" value="Genomic_DNA"/>
</dbReference>
<organism evidence="4 5">
    <name type="scientific">Metabacillus fastidiosus</name>
    <dbReference type="NCBI Taxonomy" id="1458"/>
    <lineage>
        <taxon>Bacteria</taxon>
        <taxon>Bacillati</taxon>
        <taxon>Bacillota</taxon>
        <taxon>Bacilli</taxon>
        <taxon>Bacillales</taxon>
        <taxon>Bacillaceae</taxon>
        <taxon>Metabacillus</taxon>
    </lineage>
</organism>
<accession>A0ABU6NW09</accession>
<keyword evidence="3" id="KW-0460">Magnesium</keyword>
<dbReference type="Gene3D" id="1.10.150.520">
    <property type="match status" value="1"/>
</dbReference>
<proteinExistence type="predicted"/>
<dbReference type="GO" id="GO:0016787">
    <property type="term" value="F:hydrolase activity"/>
    <property type="evidence" value="ECO:0007669"/>
    <property type="project" value="UniProtKB-KW"/>
</dbReference>
<sequence>MKLLLRRGLAMKIKAIVFDMDDTLYDEKDYVQSGLTVLDNWVKFKFKVNGFYETAMTLFEAGERESLFNKTFELLKIRADKKTMNEMLNRYRAHIPQIKLFDDVNWVLSNLTKEIKVGLLSDGHIEQQANKVRALRIRGRFHSIILSDRFGRQNWKPSSVPYEHMCMALEVSHYDCLYIGSNVSKDFITAKRLGWKTVHIDRGNNNFPHTIEDKEYAAHYKINNLQKLSHISEFKHLFIKKAELVYS</sequence>
<evidence type="ECO:0000256" key="2">
    <source>
        <dbReference type="ARBA" id="ARBA00022801"/>
    </source>
</evidence>
<dbReference type="Gene3D" id="3.40.50.1000">
    <property type="entry name" value="HAD superfamily/HAD-like"/>
    <property type="match status" value="1"/>
</dbReference>
<dbReference type="InterPro" id="IPR023214">
    <property type="entry name" value="HAD_sf"/>
</dbReference>
<reference evidence="4 5" key="1">
    <citation type="submission" date="2023-03" db="EMBL/GenBank/DDBJ databases">
        <title>Bacillus Genome Sequencing.</title>
        <authorList>
            <person name="Dunlap C."/>
        </authorList>
    </citation>
    <scope>NUCLEOTIDE SEQUENCE [LARGE SCALE GENOMIC DNA]</scope>
    <source>
        <strain evidence="4 5">NRS-1717</strain>
    </source>
</reference>
<comment type="caution">
    <text evidence="4">The sequence shown here is derived from an EMBL/GenBank/DDBJ whole genome shotgun (WGS) entry which is preliminary data.</text>
</comment>
<gene>
    <name evidence="4" type="ORF">P9271_06130</name>
</gene>